<dbReference type="Proteomes" id="UP000887222">
    <property type="component" value="Unassembled WGS sequence"/>
</dbReference>
<protein>
    <recommendedName>
        <fullName evidence="3">FCP1 homology domain-containing protein</fullName>
    </recommendedName>
</protein>
<evidence type="ECO:0000313" key="1">
    <source>
        <dbReference type="EMBL" id="GIZ51919.1"/>
    </source>
</evidence>
<dbReference type="Pfam" id="PF18143">
    <property type="entry name" value="HAD_SAK_2"/>
    <property type="match status" value="1"/>
</dbReference>
<proteinExistence type="predicted"/>
<evidence type="ECO:0008006" key="3">
    <source>
        <dbReference type="Google" id="ProtNLM"/>
    </source>
</evidence>
<organism evidence="1 2">
    <name type="scientific">Noviherbaspirillum aridicola</name>
    <dbReference type="NCBI Taxonomy" id="2849687"/>
    <lineage>
        <taxon>Bacteria</taxon>
        <taxon>Pseudomonadati</taxon>
        <taxon>Pseudomonadota</taxon>
        <taxon>Betaproteobacteria</taxon>
        <taxon>Burkholderiales</taxon>
        <taxon>Oxalobacteraceae</taxon>
        <taxon>Noviherbaspirillum</taxon>
    </lineage>
</organism>
<name>A0ABQ4Q5B1_9BURK</name>
<reference evidence="1 2" key="1">
    <citation type="journal article" date="2022" name="Int. J. Syst. Evol. Microbiol.">
        <title>Noviherbaspirillum aridicola sp. nov., isolated from an arid soil in Pakistan.</title>
        <authorList>
            <person name="Khan I.U."/>
            <person name="Saqib M."/>
            <person name="Amin A."/>
            <person name="Hussain F."/>
            <person name="Li L."/>
            <person name="Liu Y.H."/>
            <person name="Fang B.Z."/>
            <person name="Ahmed I."/>
            <person name="Li W.J."/>
        </authorList>
    </citation>
    <scope>NUCLEOTIDE SEQUENCE [LARGE SCALE GENOMIC DNA]</scope>
    <source>
        <strain evidence="1 2">NCCP-691</strain>
    </source>
</reference>
<dbReference type="EMBL" id="BPMK01000007">
    <property type="protein sequence ID" value="GIZ51919.1"/>
    <property type="molecule type" value="Genomic_DNA"/>
</dbReference>
<comment type="caution">
    <text evidence="1">The sequence shown here is derived from an EMBL/GenBank/DDBJ whole genome shotgun (WGS) entry which is preliminary data.</text>
</comment>
<gene>
    <name evidence="1" type="ORF">NCCP691_19330</name>
</gene>
<keyword evidence="2" id="KW-1185">Reference proteome</keyword>
<sequence length="182" mass="20756">MGAATYHRGLLGRGDGMTQLRSAEKVLYLDFDGVLHDDEVYFKRGRGIYIKTPGRSLFEWMPILDELLAPHPDLAIVLSTSWVRVMSFNRAKMHLSPSLQERVIGATFHSRWMRNTEFAALPRGVQVAQDVRQRRPAKWFALDDEEADWPAWCRDKLIVTKPSMGLSDATVQEAIRAILLSM</sequence>
<dbReference type="RefSeq" id="WP_238482384.1">
    <property type="nucleotide sequence ID" value="NZ_BPMK01000007.1"/>
</dbReference>
<evidence type="ECO:0000313" key="2">
    <source>
        <dbReference type="Proteomes" id="UP000887222"/>
    </source>
</evidence>
<accession>A0ABQ4Q5B1</accession>